<protein>
    <submittedName>
        <fullName evidence="2">Uncharacterized protein</fullName>
    </submittedName>
</protein>
<organism evidence="2 3">
    <name type="scientific">Halobacillus halophilus (strain ATCC 35676 / DSM 2266 / JCM 20832 / KCTC 3685 / LMG 17431 / NBRC 102448 / NCIMB 2269)</name>
    <name type="common">Sporosarcina halophila</name>
    <dbReference type="NCBI Taxonomy" id="866895"/>
    <lineage>
        <taxon>Bacteria</taxon>
        <taxon>Bacillati</taxon>
        <taxon>Bacillota</taxon>
        <taxon>Bacilli</taxon>
        <taxon>Bacillales</taxon>
        <taxon>Bacillaceae</taxon>
        <taxon>Halobacillus</taxon>
    </lineage>
</organism>
<name>I0JRG5_HALH3</name>
<feature type="transmembrane region" description="Helical" evidence="1">
    <location>
        <begin position="6"/>
        <end position="22"/>
    </location>
</feature>
<dbReference type="HOGENOM" id="CLU_1822632_0_0_9"/>
<keyword evidence="1" id="KW-0812">Transmembrane</keyword>
<dbReference type="KEGG" id="hhd:HBHAL_4395"/>
<sequence>MKDMYLYYPLLASVYSFSVKGYETFFLPHRKKKKRGIEMKRIVQQSVVSAFVIGLVVWIASLLVPFSYIDWSFFIGLGLSVIFFLFNSSGGPTSKGVNYAAALSVFQRQEEEELKTDVGGVFFGSVLYTLVSFITMIFVYF</sequence>
<keyword evidence="3" id="KW-1185">Reference proteome</keyword>
<keyword evidence="1" id="KW-0472">Membrane</keyword>
<evidence type="ECO:0000313" key="2">
    <source>
        <dbReference type="EMBL" id="CCG46735.1"/>
    </source>
</evidence>
<dbReference type="EMBL" id="HE717023">
    <property type="protein sequence ID" value="CCG46735.1"/>
    <property type="molecule type" value="Genomic_DNA"/>
</dbReference>
<feature type="transmembrane region" description="Helical" evidence="1">
    <location>
        <begin position="118"/>
        <end position="140"/>
    </location>
</feature>
<dbReference type="PATRIC" id="fig|866895.3.peg.3429"/>
<gene>
    <name evidence="2" type="ordered locus">HBHAL_4395</name>
</gene>
<reference evidence="2 3" key="1">
    <citation type="journal article" date="2013" name="Environ. Microbiol.">
        <title>Chloride and organic osmolytes: a hybrid strategy to cope with elevated salinities by the moderately halophilic, chloride-dependent bacterium Halobacillus halophilus.</title>
        <authorList>
            <person name="Saum S.H."/>
            <person name="Pfeiffer F."/>
            <person name="Palm P."/>
            <person name="Rampp M."/>
            <person name="Schuster S.C."/>
            <person name="Muller V."/>
            <person name="Oesterhelt D."/>
        </authorList>
    </citation>
    <scope>NUCLEOTIDE SEQUENCE [LARGE SCALE GENOMIC DNA]</scope>
    <source>
        <strain evidence="3">ATCC 35676 / DSM 2266 / JCM 20832 / KCTC 3685 / LMG 17431 / NBRC 102448 / NCIMB 2269</strain>
    </source>
</reference>
<keyword evidence="1" id="KW-1133">Transmembrane helix</keyword>
<accession>I0JRG5</accession>
<feature type="transmembrane region" description="Helical" evidence="1">
    <location>
        <begin position="68"/>
        <end position="86"/>
    </location>
</feature>
<evidence type="ECO:0000313" key="3">
    <source>
        <dbReference type="Proteomes" id="UP000007397"/>
    </source>
</evidence>
<dbReference type="AlphaFoldDB" id="I0JRG5"/>
<feature type="transmembrane region" description="Helical" evidence="1">
    <location>
        <begin position="42"/>
        <end position="62"/>
    </location>
</feature>
<evidence type="ECO:0000256" key="1">
    <source>
        <dbReference type="SAM" id="Phobius"/>
    </source>
</evidence>
<dbReference type="Proteomes" id="UP000007397">
    <property type="component" value="Chromosome"/>
</dbReference>
<proteinExistence type="predicted"/>